<dbReference type="AlphaFoldDB" id="J0RY62"/>
<dbReference type="SUPFAM" id="SSF69336">
    <property type="entry name" value="Alpha subunit of glutamate synthase, C-terminal domain"/>
    <property type="match status" value="1"/>
</dbReference>
<dbReference type="NCBIfam" id="TIGR03122">
    <property type="entry name" value="one_C_dehyd_C"/>
    <property type="match status" value="1"/>
</dbReference>
<proteinExistence type="predicted"/>
<dbReference type="EMBL" id="CM001555">
    <property type="protein sequence ID" value="EJG06471.1"/>
    <property type="molecule type" value="Genomic_DNA"/>
</dbReference>
<keyword evidence="5" id="KW-1185">Reference proteome</keyword>
<dbReference type="EC" id="1.2.7.12" evidence="2"/>
<evidence type="ECO:0000256" key="1">
    <source>
        <dbReference type="ARBA" id="ARBA00004830"/>
    </source>
</evidence>
<sequence length="267" mass="28318">MMETVTLTIKKQPELRLEAEKITPDAFAGKSAAEIAELPVFEGRETATLGTYFDVAGKGGETAAETKIVVKGDASRVKYIGMKMTAGEILVEGSADMYAGAWMEGGKLVVKGDVDAFSGTGMKGGIFEIGGNAGNYLGAAYRGDWRGMQGGTIRVKGNAGSDTGYFMNGGTIVVEGDVDVHVATHAEGGTIIIKGNGKSKIGGQMVKGDIYVFGTIDVMMPGFVYRKDVDLEVDGTKATFALYEGDMGERHGKRKGEVIYGKIYQKY</sequence>
<dbReference type="PANTHER" id="PTHR39673:SF5">
    <property type="entry name" value="TUNGSTEN-CONTAINING FORMYLMETHANOFURAN DEHYDROGENASE 2 SUBUNIT C"/>
    <property type="match status" value="1"/>
</dbReference>
<protein>
    <recommendedName>
        <fullName evidence="2">formylmethanofuran dehydrogenase</fullName>
        <ecNumber evidence="2">1.2.7.12</ecNumber>
    </recommendedName>
</protein>
<evidence type="ECO:0000256" key="2">
    <source>
        <dbReference type="ARBA" id="ARBA00012692"/>
    </source>
</evidence>
<reference evidence="4 5" key="1">
    <citation type="submission" date="2011-08" db="EMBL/GenBank/DDBJ databases">
        <title>The complete genome of Methanofollis liminatans DSM 4140.</title>
        <authorList>
            <consortium name="US DOE Joint Genome Institute (JGI-PGF)"/>
            <person name="Lucas S."/>
            <person name="Han J."/>
            <person name="Lapidus A."/>
            <person name="Bruce D."/>
            <person name="Goodwin L."/>
            <person name="Pitluck S."/>
            <person name="Peters L."/>
            <person name="Kyrpides N."/>
            <person name="Mavromatis K."/>
            <person name="Ivanova N."/>
            <person name="Mikhailova N."/>
            <person name="Lu M."/>
            <person name="Detter J.C."/>
            <person name="Tapia R."/>
            <person name="Han C."/>
            <person name="Land M."/>
            <person name="Hauser L."/>
            <person name="Markowitz V."/>
            <person name="Cheng J.-F."/>
            <person name="Hugenholtz P."/>
            <person name="Woyke T."/>
            <person name="Wu D."/>
            <person name="Spring S."/>
            <person name="Schuler E."/>
            <person name="Brambilla E."/>
            <person name="Klenk H.-P."/>
            <person name="Eisen J.A."/>
        </authorList>
    </citation>
    <scope>NUCLEOTIDE SEQUENCE [LARGE SCALE GENOMIC DNA]</scope>
    <source>
        <strain evidence="4 5">DSM 4140</strain>
    </source>
</reference>
<dbReference type="PANTHER" id="PTHR39673">
    <property type="entry name" value="TUNGSTEN FORMYLMETHANOFURAN DEHYDROGENASE, SUBUNIT C (FWDC)"/>
    <property type="match status" value="1"/>
</dbReference>
<dbReference type="InterPro" id="IPR036485">
    <property type="entry name" value="Glu_synth_asu_C_sf"/>
</dbReference>
<evidence type="ECO:0000313" key="4">
    <source>
        <dbReference type="EMBL" id="EJG06471.1"/>
    </source>
</evidence>
<dbReference type="Gene3D" id="2.160.20.60">
    <property type="entry name" value="Glutamate synthase, alpha subunit, C-terminal domain"/>
    <property type="match status" value="2"/>
</dbReference>
<dbReference type="InterPro" id="IPR017550">
    <property type="entry name" value="Formylmethanofuran_DH_suC"/>
</dbReference>
<evidence type="ECO:0000256" key="3">
    <source>
        <dbReference type="ARBA" id="ARBA00048228"/>
    </source>
</evidence>
<accession>J0RY62</accession>
<name>J0RY62_9EURY</name>
<organism evidence="4 5">
    <name type="scientific">Methanofollis liminatans DSM 4140</name>
    <dbReference type="NCBI Taxonomy" id="28892"/>
    <lineage>
        <taxon>Archaea</taxon>
        <taxon>Methanobacteriati</taxon>
        <taxon>Methanobacteriota</taxon>
        <taxon>Stenosarchaea group</taxon>
        <taxon>Methanomicrobia</taxon>
        <taxon>Methanomicrobiales</taxon>
        <taxon>Methanomicrobiaceae</taxon>
        <taxon>Methanofollis</taxon>
    </lineage>
</organism>
<dbReference type="GO" id="GO:0046914">
    <property type="term" value="F:transition metal ion binding"/>
    <property type="evidence" value="ECO:0007669"/>
    <property type="project" value="InterPro"/>
</dbReference>
<dbReference type="GO" id="GO:0018493">
    <property type="term" value="F:formylmethanofuran dehydrogenase activity"/>
    <property type="evidence" value="ECO:0007669"/>
    <property type="project" value="UniProtKB-EC"/>
</dbReference>
<comment type="catalytic activity">
    <reaction evidence="3">
        <text>N-formylmethanofuran + 2 oxidized [2Fe-2S]-[ferredoxin] + H2O = methanofuran + 2 reduced [2Fe-2S]-[ferredoxin] + CO2 + H(+)</text>
        <dbReference type="Rhea" id="RHEA:19841"/>
        <dbReference type="Rhea" id="RHEA-COMP:10000"/>
        <dbReference type="Rhea" id="RHEA-COMP:10001"/>
        <dbReference type="ChEBI" id="CHEBI:15377"/>
        <dbReference type="ChEBI" id="CHEBI:15378"/>
        <dbReference type="ChEBI" id="CHEBI:16526"/>
        <dbReference type="ChEBI" id="CHEBI:33737"/>
        <dbReference type="ChEBI" id="CHEBI:33738"/>
        <dbReference type="ChEBI" id="CHEBI:57727"/>
        <dbReference type="ChEBI" id="CHEBI:58151"/>
        <dbReference type="EC" id="1.2.7.12"/>
    </reaction>
</comment>
<dbReference type="HOGENOM" id="CLU_072248_0_0_2"/>
<gene>
    <name evidence="4" type="ORF">Metli_0503</name>
</gene>
<comment type="pathway">
    <text evidence="1">One-carbon metabolism; methanogenesis from CO(2); 5,10-methenyl-5,6,7,8-tetrahydromethanopterin from CO(2): step 1/3.</text>
</comment>
<dbReference type="UniPathway" id="UPA00640">
    <property type="reaction ID" value="UER00692"/>
</dbReference>
<dbReference type="STRING" id="28892.Metli_0503"/>
<evidence type="ECO:0000313" key="5">
    <source>
        <dbReference type="Proteomes" id="UP000005095"/>
    </source>
</evidence>
<dbReference type="GO" id="GO:0019386">
    <property type="term" value="P:methanogenesis, from carbon dioxide"/>
    <property type="evidence" value="ECO:0007669"/>
    <property type="project" value="UniProtKB-UniPathway"/>
</dbReference>
<dbReference type="Proteomes" id="UP000005095">
    <property type="component" value="Chromosome"/>
</dbReference>